<dbReference type="STRING" id="212818.A0A0D1WYU7"/>
<feature type="compositionally biased region" description="Polar residues" evidence="1">
    <location>
        <begin position="292"/>
        <end position="301"/>
    </location>
</feature>
<dbReference type="PANTHER" id="PTHR38701:SF1">
    <property type="entry name" value="UP-REGULATED DURING SEPTATION PROTEIN 1 DOMAIN-CONTAINING PROTEIN"/>
    <property type="match status" value="1"/>
</dbReference>
<feature type="region of interest" description="Disordered" evidence="1">
    <location>
        <begin position="541"/>
        <end position="589"/>
    </location>
</feature>
<feature type="compositionally biased region" description="Pro residues" evidence="1">
    <location>
        <begin position="1"/>
        <end position="10"/>
    </location>
</feature>
<evidence type="ECO:0000313" key="3">
    <source>
        <dbReference type="Proteomes" id="UP000054302"/>
    </source>
</evidence>
<dbReference type="GeneID" id="27320249"/>
<dbReference type="HOGENOM" id="CLU_012103_1_0_1"/>
<keyword evidence="3" id="KW-1185">Reference proteome</keyword>
<organism evidence="2 3">
    <name type="scientific">Exophiala mesophila</name>
    <name type="common">Black yeast-like fungus</name>
    <dbReference type="NCBI Taxonomy" id="212818"/>
    <lineage>
        <taxon>Eukaryota</taxon>
        <taxon>Fungi</taxon>
        <taxon>Dikarya</taxon>
        <taxon>Ascomycota</taxon>
        <taxon>Pezizomycotina</taxon>
        <taxon>Eurotiomycetes</taxon>
        <taxon>Chaetothyriomycetidae</taxon>
        <taxon>Chaetothyriales</taxon>
        <taxon>Herpotrichiellaceae</taxon>
        <taxon>Exophiala</taxon>
    </lineage>
</organism>
<evidence type="ECO:0000313" key="2">
    <source>
        <dbReference type="EMBL" id="KIV94660.1"/>
    </source>
</evidence>
<dbReference type="AlphaFoldDB" id="A0A0D1WYU7"/>
<dbReference type="OrthoDB" id="2555519at2759"/>
<dbReference type="Proteomes" id="UP000054302">
    <property type="component" value="Unassembled WGS sequence"/>
</dbReference>
<feature type="compositionally biased region" description="Polar residues" evidence="1">
    <location>
        <begin position="96"/>
        <end position="118"/>
    </location>
</feature>
<feature type="compositionally biased region" description="Low complexity" evidence="1">
    <location>
        <begin position="368"/>
        <end position="381"/>
    </location>
</feature>
<feature type="region of interest" description="Disordered" evidence="1">
    <location>
        <begin position="1"/>
        <end position="171"/>
    </location>
</feature>
<feature type="region of interest" description="Disordered" evidence="1">
    <location>
        <begin position="420"/>
        <end position="473"/>
    </location>
</feature>
<feature type="compositionally biased region" description="Polar residues" evidence="1">
    <location>
        <begin position="130"/>
        <end position="142"/>
    </location>
</feature>
<proteinExistence type="predicted"/>
<feature type="compositionally biased region" description="Polar residues" evidence="1">
    <location>
        <begin position="156"/>
        <end position="170"/>
    </location>
</feature>
<dbReference type="VEuPathDB" id="FungiDB:PV10_02404"/>
<dbReference type="PANTHER" id="PTHR38701">
    <property type="entry name" value="CHROMOSOME 8, WHOLE GENOME SHOTGUN SEQUENCE"/>
    <property type="match status" value="1"/>
</dbReference>
<feature type="region of interest" description="Disordered" evidence="1">
    <location>
        <begin position="357"/>
        <end position="405"/>
    </location>
</feature>
<feature type="compositionally biased region" description="Low complexity" evidence="1">
    <location>
        <begin position="432"/>
        <end position="443"/>
    </location>
</feature>
<dbReference type="RefSeq" id="XP_016226234.1">
    <property type="nucleotide sequence ID" value="XM_016366716.1"/>
</dbReference>
<reference evidence="2 3" key="1">
    <citation type="submission" date="2015-01" db="EMBL/GenBank/DDBJ databases">
        <title>The Genome Sequence of Exophiala mesophila CBS40295.</title>
        <authorList>
            <consortium name="The Broad Institute Genomics Platform"/>
            <person name="Cuomo C."/>
            <person name="de Hoog S."/>
            <person name="Gorbushina A."/>
            <person name="Stielow B."/>
            <person name="Teixiera M."/>
            <person name="Abouelleil A."/>
            <person name="Chapman S.B."/>
            <person name="Priest M."/>
            <person name="Young S.K."/>
            <person name="Wortman J."/>
            <person name="Nusbaum C."/>
            <person name="Birren B."/>
        </authorList>
    </citation>
    <scope>NUCLEOTIDE SEQUENCE [LARGE SCALE GENOMIC DNA]</scope>
    <source>
        <strain evidence="2 3">CBS 40295</strain>
    </source>
</reference>
<dbReference type="EMBL" id="KN847521">
    <property type="protein sequence ID" value="KIV94660.1"/>
    <property type="molecule type" value="Genomic_DNA"/>
</dbReference>
<feature type="compositionally biased region" description="Acidic residues" evidence="1">
    <location>
        <begin position="552"/>
        <end position="566"/>
    </location>
</feature>
<feature type="compositionally biased region" description="Polar residues" evidence="1">
    <location>
        <begin position="568"/>
        <end position="582"/>
    </location>
</feature>
<accession>A0A0D1WYU7</accession>
<name>A0A0D1WYU7_EXOME</name>
<feature type="compositionally biased region" description="Polar residues" evidence="1">
    <location>
        <begin position="420"/>
        <end position="431"/>
    </location>
</feature>
<gene>
    <name evidence="2" type="ORF">PV10_02404</name>
</gene>
<evidence type="ECO:0000256" key="1">
    <source>
        <dbReference type="SAM" id="MobiDB-lite"/>
    </source>
</evidence>
<protein>
    <submittedName>
        <fullName evidence="2">Uncharacterized protein</fullName>
    </submittedName>
</protein>
<feature type="region of interest" description="Disordered" evidence="1">
    <location>
        <begin position="292"/>
        <end position="331"/>
    </location>
</feature>
<sequence>MRPREQPPPSASHTTRSRRSPVPAMPLSADRQRLNGSKPLTPALSSNFRNGKPGLTPRLAGSGSGSTSPSVASRKEPLVQVRSRSPGKNNEREATPLSTNITPRSGARSSRYGTESPSTPAPVRPLNHHSGLNPSPPDTISQAHPRHHAGIGISTPRLNMSTPSLPNPNIASAPAITQRRISAAKSMVEGTQEASSSKFFHANQVKPNLGSPRIDSTYQPPHAPGRFFVGSPPLATVPSAPQSPVIRPPEQDDAKFFRADDIPQQHPPKRPLQPFVNLDHVSIEPSAEISYTQQNHNSRSPHATPPHSPVKTHHSGFAHMPSSPPKSQLKFEHAAPPFSRAYTDRPKSITSRAALLESADQNGHKKSTSASSITNSSSRRLSGPRSAPPQPLDIQPATLSGSPRIAGVNMLSPEALSPRSISLTSSNTMPTSANSDADSSDISKLSGRPNSMPDHPTESVSSPQPQLDGAANARRERKVLDLEISNSSLLAINKTLERELRKQSVELRRFRRLSRSGRLSLAPTTRSISGQSAYSLDTVTEMDGDEPHLSDGEDESDFDDFDDEDGSILSNESGSLTGSSARSRQRARDEKRLMLDLSKHQQLLIDSQKLSQSIKRCMTCTEELIRDGNKALEYRVGIGDVKLGGRVLNDEELDERGLDQGTDEIEFGRGLLSPSLAQSRLNEVQTWDGDGLRTNSSGAFSELEELTNILDSAATEISG</sequence>
<dbReference type="OMA" id="EYSVHVN"/>